<dbReference type="Proteomes" id="UP000828941">
    <property type="component" value="Chromosome 1"/>
</dbReference>
<organism evidence="1 2">
    <name type="scientific">Bauhinia variegata</name>
    <name type="common">Purple orchid tree</name>
    <name type="synonym">Phanera variegata</name>
    <dbReference type="NCBI Taxonomy" id="167791"/>
    <lineage>
        <taxon>Eukaryota</taxon>
        <taxon>Viridiplantae</taxon>
        <taxon>Streptophyta</taxon>
        <taxon>Embryophyta</taxon>
        <taxon>Tracheophyta</taxon>
        <taxon>Spermatophyta</taxon>
        <taxon>Magnoliopsida</taxon>
        <taxon>eudicotyledons</taxon>
        <taxon>Gunneridae</taxon>
        <taxon>Pentapetalae</taxon>
        <taxon>rosids</taxon>
        <taxon>fabids</taxon>
        <taxon>Fabales</taxon>
        <taxon>Fabaceae</taxon>
        <taxon>Cercidoideae</taxon>
        <taxon>Cercideae</taxon>
        <taxon>Bauhiniinae</taxon>
        <taxon>Bauhinia</taxon>
    </lineage>
</organism>
<name>A0ACB9Q6G5_BAUVA</name>
<dbReference type="EMBL" id="CM039426">
    <property type="protein sequence ID" value="KAI4356175.1"/>
    <property type="molecule type" value="Genomic_DNA"/>
</dbReference>
<sequence length="148" mass="16042">MSSSSAMRLIRGCRALCAPLKSSSTSPSTAKSTANPKSKPKKTNAKPNPRSSASSSSPKPRREPVRPSGIMKATPVSPALGSFLGVPEVSRAQAVKQVWSYIKEHNLQNPADKKEIECDEKLKTILDGRDKVGFLEIGKLLSIHFRKD</sequence>
<reference evidence="1 2" key="1">
    <citation type="journal article" date="2022" name="DNA Res.">
        <title>Chromosomal-level genome assembly of the orchid tree Bauhinia variegata (Leguminosae; Cercidoideae) supports the allotetraploid origin hypothesis of Bauhinia.</title>
        <authorList>
            <person name="Zhong Y."/>
            <person name="Chen Y."/>
            <person name="Zheng D."/>
            <person name="Pang J."/>
            <person name="Liu Y."/>
            <person name="Luo S."/>
            <person name="Meng S."/>
            <person name="Qian L."/>
            <person name="Wei D."/>
            <person name="Dai S."/>
            <person name="Zhou R."/>
        </authorList>
    </citation>
    <scope>NUCLEOTIDE SEQUENCE [LARGE SCALE GENOMIC DNA]</scope>
    <source>
        <strain evidence="1">BV-YZ2020</strain>
    </source>
</reference>
<protein>
    <submittedName>
        <fullName evidence="1">Uncharacterized protein</fullName>
    </submittedName>
</protein>
<gene>
    <name evidence="1" type="ORF">L6164_000219</name>
</gene>
<evidence type="ECO:0000313" key="2">
    <source>
        <dbReference type="Proteomes" id="UP000828941"/>
    </source>
</evidence>
<accession>A0ACB9Q6G5</accession>
<keyword evidence="2" id="KW-1185">Reference proteome</keyword>
<comment type="caution">
    <text evidence="1">The sequence shown here is derived from an EMBL/GenBank/DDBJ whole genome shotgun (WGS) entry which is preliminary data.</text>
</comment>
<proteinExistence type="predicted"/>
<evidence type="ECO:0000313" key="1">
    <source>
        <dbReference type="EMBL" id="KAI4356175.1"/>
    </source>
</evidence>